<accession>K7MZH3</accession>
<reference evidence="2" key="2">
    <citation type="submission" date="2018-02" db="UniProtKB">
        <authorList>
            <consortium name="EnsemblPlants"/>
        </authorList>
    </citation>
    <scope>IDENTIFICATION</scope>
    <source>
        <strain evidence="2">Williams 82</strain>
    </source>
</reference>
<gene>
    <name evidence="1" type="ORF">GLYMA_19G208500</name>
</gene>
<organism evidence="2">
    <name type="scientific">Glycine max</name>
    <name type="common">Soybean</name>
    <name type="synonym">Glycine hispida</name>
    <dbReference type="NCBI Taxonomy" id="3847"/>
    <lineage>
        <taxon>Eukaryota</taxon>
        <taxon>Viridiplantae</taxon>
        <taxon>Streptophyta</taxon>
        <taxon>Embryophyta</taxon>
        <taxon>Tracheophyta</taxon>
        <taxon>Spermatophyta</taxon>
        <taxon>Magnoliopsida</taxon>
        <taxon>eudicotyledons</taxon>
        <taxon>Gunneridae</taxon>
        <taxon>Pentapetalae</taxon>
        <taxon>rosids</taxon>
        <taxon>fabids</taxon>
        <taxon>Fabales</taxon>
        <taxon>Fabaceae</taxon>
        <taxon>Papilionoideae</taxon>
        <taxon>50 kb inversion clade</taxon>
        <taxon>NPAAA clade</taxon>
        <taxon>indigoferoid/millettioid clade</taxon>
        <taxon>Phaseoleae</taxon>
        <taxon>Glycine</taxon>
        <taxon>Glycine subgen. Soja</taxon>
    </lineage>
</organism>
<protein>
    <submittedName>
        <fullName evidence="1 2">Uncharacterized protein</fullName>
    </submittedName>
</protein>
<dbReference type="EMBL" id="CM000852">
    <property type="protein sequence ID" value="KRG96404.1"/>
    <property type="molecule type" value="Genomic_DNA"/>
</dbReference>
<evidence type="ECO:0000313" key="1">
    <source>
        <dbReference type="EMBL" id="KRG96404.1"/>
    </source>
</evidence>
<dbReference type="Gramene" id="KRG96404">
    <property type="protein sequence ID" value="KRG96404"/>
    <property type="gene ID" value="GLYMA_19G208500"/>
</dbReference>
<reference evidence="1 2" key="1">
    <citation type="journal article" date="2010" name="Nature">
        <title>Genome sequence of the palaeopolyploid soybean.</title>
        <authorList>
            <person name="Schmutz J."/>
            <person name="Cannon S.B."/>
            <person name="Schlueter J."/>
            <person name="Ma J."/>
            <person name="Mitros T."/>
            <person name="Nelson W."/>
            <person name="Hyten D.L."/>
            <person name="Song Q."/>
            <person name="Thelen J.J."/>
            <person name="Cheng J."/>
            <person name="Xu D."/>
            <person name="Hellsten U."/>
            <person name="May G.D."/>
            <person name="Yu Y."/>
            <person name="Sakurai T."/>
            <person name="Umezawa T."/>
            <person name="Bhattacharyya M.K."/>
            <person name="Sandhu D."/>
            <person name="Valliyodan B."/>
            <person name="Lindquist E."/>
            <person name="Peto M."/>
            <person name="Grant D."/>
            <person name="Shu S."/>
            <person name="Goodstein D."/>
            <person name="Barry K."/>
            <person name="Futrell-Griggs M."/>
            <person name="Abernathy B."/>
            <person name="Du J."/>
            <person name="Tian Z."/>
            <person name="Zhu L."/>
            <person name="Gill N."/>
            <person name="Joshi T."/>
            <person name="Libault M."/>
            <person name="Sethuraman A."/>
            <person name="Zhang X.-C."/>
            <person name="Shinozaki K."/>
            <person name="Nguyen H.T."/>
            <person name="Wing R.A."/>
            <person name="Cregan P."/>
            <person name="Specht J."/>
            <person name="Grimwood J."/>
            <person name="Rokhsar D."/>
            <person name="Stacey G."/>
            <person name="Shoemaker R.C."/>
            <person name="Jackson S.A."/>
        </authorList>
    </citation>
    <scope>NUCLEOTIDE SEQUENCE [LARGE SCALE GENOMIC DNA]</scope>
    <source>
        <strain evidence="2">cv. Williams 82</strain>
        <tissue evidence="1">Callus</tissue>
    </source>
</reference>
<dbReference type="InParanoid" id="K7MZH3"/>
<evidence type="ECO:0000313" key="2">
    <source>
        <dbReference type="EnsemblPlants" id="KRG96404"/>
    </source>
</evidence>
<dbReference type="EnsemblPlants" id="KRG96404">
    <property type="protein sequence ID" value="KRG96404"/>
    <property type="gene ID" value="GLYMA_19G208500"/>
</dbReference>
<sequence length="78" mass="8636">MLLPVGTALSPLVQSLQKGKSKRARLMLSCTMSGLVVEQYSLLILLLIEAKLKTEKEGCTASIFLKWQAISCKWIVNL</sequence>
<evidence type="ECO:0000313" key="3">
    <source>
        <dbReference type="Proteomes" id="UP000008827"/>
    </source>
</evidence>
<name>K7MZH3_SOYBN</name>
<reference evidence="1" key="3">
    <citation type="submission" date="2018-07" db="EMBL/GenBank/DDBJ databases">
        <title>WGS assembly of Glycine max.</title>
        <authorList>
            <person name="Schmutz J."/>
            <person name="Cannon S."/>
            <person name="Schlueter J."/>
            <person name="Ma J."/>
            <person name="Mitros T."/>
            <person name="Nelson W."/>
            <person name="Hyten D."/>
            <person name="Song Q."/>
            <person name="Thelen J."/>
            <person name="Cheng J."/>
            <person name="Xu D."/>
            <person name="Hellsten U."/>
            <person name="May G."/>
            <person name="Yu Y."/>
            <person name="Sakurai T."/>
            <person name="Umezawa T."/>
            <person name="Bhattacharyya M."/>
            <person name="Sandhu D."/>
            <person name="Valliyodan B."/>
            <person name="Lindquist E."/>
            <person name="Peto M."/>
            <person name="Grant D."/>
            <person name="Shu S."/>
            <person name="Goodstein D."/>
            <person name="Barry K."/>
            <person name="Futrell-Griggs M."/>
            <person name="Abernathy B."/>
            <person name="Du J."/>
            <person name="Tian Z."/>
            <person name="Zhu L."/>
            <person name="Gill N."/>
            <person name="Joshi T."/>
            <person name="Libault M."/>
            <person name="Sethuraman A."/>
            <person name="Zhang X."/>
            <person name="Shinozaki K."/>
            <person name="Nguyen H."/>
            <person name="Wing R."/>
            <person name="Cregan P."/>
            <person name="Specht J."/>
            <person name="Grimwood J."/>
            <person name="Rokhsar D."/>
            <person name="Stacey G."/>
            <person name="Shoemaker R."/>
            <person name="Jackson S."/>
        </authorList>
    </citation>
    <scope>NUCLEOTIDE SEQUENCE</scope>
    <source>
        <tissue evidence="1">Callus</tissue>
    </source>
</reference>
<dbReference type="Proteomes" id="UP000008827">
    <property type="component" value="Chromosome 19"/>
</dbReference>
<dbReference type="PaxDb" id="3847-GLYMA19G39600.1"/>
<keyword evidence="3" id="KW-1185">Reference proteome</keyword>
<dbReference type="AlphaFoldDB" id="K7MZH3"/>
<dbReference type="HOGENOM" id="CLU_2626868_0_0_1"/>
<proteinExistence type="predicted"/>